<feature type="domain" description="C2H2-type" evidence="3">
    <location>
        <begin position="343"/>
        <end position="370"/>
    </location>
</feature>
<dbReference type="InterPro" id="IPR013087">
    <property type="entry name" value="Znf_C2H2_type"/>
</dbReference>
<feature type="compositionally biased region" description="Polar residues" evidence="2">
    <location>
        <begin position="397"/>
        <end position="412"/>
    </location>
</feature>
<dbReference type="RefSeq" id="XP_022134559.1">
    <property type="nucleotide sequence ID" value="XM_022278867.1"/>
</dbReference>
<accession>A0A6J1BZ28</accession>
<dbReference type="SMART" id="SM00355">
    <property type="entry name" value="ZnF_C2H2"/>
    <property type="match status" value="4"/>
</dbReference>
<keyword evidence="4" id="KW-1185">Reference proteome</keyword>
<evidence type="ECO:0000313" key="5">
    <source>
        <dbReference type="RefSeq" id="XP_022134559.1"/>
    </source>
</evidence>
<feature type="domain" description="C2H2-type" evidence="3">
    <location>
        <begin position="429"/>
        <end position="451"/>
    </location>
</feature>
<reference evidence="5" key="1">
    <citation type="submission" date="2025-08" db="UniProtKB">
        <authorList>
            <consortium name="RefSeq"/>
        </authorList>
    </citation>
    <scope>IDENTIFICATION</scope>
    <source>
        <strain evidence="5">OHB3-1</strain>
    </source>
</reference>
<keyword evidence="1" id="KW-0479">Metal-binding</keyword>
<feature type="domain" description="C2H2-type" evidence="3">
    <location>
        <begin position="9"/>
        <end position="36"/>
    </location>
</feature>
<gene>
    <name evidence="5" type="primary">LOC111006797</name>
</gene>
<name>A0A6J1BZ28_MOMCH</name>
<organism evidence="4 5">
    <name type="scientific">Momordica charantia</name>
    <name type="common">Bitter gourd</name>
    <name type="synonym">Balsam pear</name>
    <dbReference type="NCBI Taxonomy" id="3673"/>
    <lineage>
        <taxon>Eukaryota</taxon>
        <taxon>Viridiplantae</taxon>
        <taxon>Streptophyta</taxon>
        <taxon>Embryophyta</taxon>
        <taxon>Tracheophyta</taxon>
        <taxon>Spermatophyta</taxon>
        <taxon>Magnoliopsida</taxon>
        <taxon>eudicotyledons</taxon>
        <taxon>Gunneridae</taxon>
        <taxon>Pentapetalae</taxon>
        <taxon>rosids</taxon>
        <taxon>fabids</taxon>
        <taxon>Cucurbitales</taxon>
        <taxon>Cucurbitaceae</taxon>
        <taxon>Momordiceae</taxon>
        <taxon>Momordica</taxon>
    </lineage>
</organism>
<feature type="compositionally biased region" description="Basic and acidic residues" evidence="2">
    <location>
        <begin position="265"/>
        <end position="274"/>
    </location>
</feature>
<sequence length="520" mass="57702">MEANLGARHVCKLCNKSFPCGRSLGGHMRSHLTNNLADNDEKHSRTSFQLANYSAGSISNMEETDLEAGNLAGFGYGLRKNPKKTQKLEFLSEESSLPEKFCRECGKGFQSWKALFGHMKCHSERAVVSSSQELEEPDSHITDAKQKLVMDIQSDNETEAPNRRKRSRRRRTAQLGTAIGTANSTSFSLATNSSSVSEMEQEQEVAISLMLLSMDVGNWVNFNSPAESSDNNSKFLEAPSVVESKTSVSNGGELVKSNKRLKGKKVEFEGKHSEQSSSGFTTKGKTIKKSLPDQRAGSKASLKRNDQNQSRLNSEMFLKSPKKTLAEFWDSKIYKKPKKRSKFECDICNKIFHSYQALGGHRASHKKLKGCYLASAMEEEEEEMGSESSAEIAISANPTAESKLSKAHNNGGRSYEEMGSQIPKKSSKHKCPICEKVFASGQALGGHKRSHLVSGSDAKNRETVEIRKKFPEVRGFLDLNLPPEPVEREIKDHNIGSLKPWWVAASEHKHEALVNVGFHI</sequence>
<feature type="region of interest" description="Disordered" evidence="2">
    <location>
        <begin position="265"/>
        <end position="317"/>
    </location>
</feature>
<dbReference type="AlphaFoldDB" id="A0A6J1BZ28"/>
<dbReference type="PANTHER" id="PTHR46869">
    <property type="entry name" value="C2H2-LIKE ZINC FINGER PROTEIN"/>
    <property type="match status" value="1"/>
</dbReference>
<feature type="region of interest" description="Disordered" evidence="2">
    <location>
        <begin position="396"/>
        <end position="426"/>
    </location>
</feature>
<dbReference type="OrthoDB" id="9451254at2759"/>
<dbReference type="InterPro" id="IPR036236">
    <property type="entry name" value="Znf_C2H2_sf"/>
</dbReference>
<dbReference type="PROSITE" id="PS00028">
    <property type="entry name" value="ZINC_FINGER_C2H2_1"/>
    <property type="match status" value="4"/>
</dbReference>
<dbReference type="Proteomes" id="UP000504603">
    <property type="component" value="Unplaced"/>
</dbReference>
<protein>
    <submittedName>
        <fullName evidence="5">Zinc finger protein ZAT4-like</fullName>
    </submittedName>
</protein>
<dbReference type="GO" id="GO:0008270">
    <property type="term" value="F:zinc ion binding"/>
    <property type="evidence" value="ECO:0007669"/>
    <property type="project" value="UniProtKB-KW"/>
</dbReference>
<evidence type="ECO:0000256" key="2">
    <source>
        <dbReference type="SAM" id="MobiDB-lite"/>
    </source>
</evidence>
<feature type="region of interest" description="Disordered" evidence="2">
    <location>
        <begin position="151"/>
        <end position="171"/>
    </location>
</feature>
<feature type="compositionally biased region" description="Polar residues" evidence="2">
    <location>
        <begin position="275"/>
        <end position="284"/>
    </location>
</feature>
<dbReference type="PROSITE" id="PS50157">
    <property type="entry name" value="ZINC_FINGER_C2H2_2"/>
    <property type="match status" value="4"/>
</dbReference>
<dbReference type="Pfam" id="PF13912">
    <property type="entry name" value="zf-C2H2_6"/>
    <property type="match status" value="4"/>
</dbReference>
<keyword evidence="1" id="KW-0863">Zinc-finger</keyword>
<dbReference type="Gene3D" id="3.30.160.60">
    <property type="entry name" value="Classic Zinc Finger"/>
    <property type="match status" value="2"/>
</dbReference>
<keyword evidence="1" id="KW-0862">Zinc</keyword>
<dbReference type="SUPFAM" id="SSF57667">
    <property type="entry name" value="beta-beta-alpha zinc fingers"/>
    <property type="match status" value="2"/>
</dbReference>
<evidence type="ECO:0000256" key="1">
    <source>
        <dbReference type="PROSITE-ProRule" id="PRU00042"/>
    </source>
</evidence>
<dbReference type="KEGG" id="mcha:111006797"/>
<dbReference type="GeneID" id="111006797"/>
<evidence type="ECO:0000259" key="3">
    <source>
        <dbReference type="PROSITE" id="PS50157"/>
    </source>
</evidence>
<dbReference type="PANTHER" id="PTHR46869:SF6">
    <property type="entry name" value="C2H2-TYPE DOMAIN-CONTAINING PROTEIN"/>
    <property type="match status" value="1"/>
</dbReference>
<feature type="domain" description="C2H2-type" evidence="3">
    <location>
        <begin position="100"/>
        <end position="127"/>
    </location>
</feature>
<proteinExistence type="predicted"/>
<evidence type="ECO:0000313" key="4">
    <source>
        <dbReference type="Proteomes" id="UP000504603"/>
    </source>
</evidence>